<dbReference type="AlphaFoldDB" id="A0A915DHX1"/>
<dbReference type="WBParaSite" id="jg19438.2">
    <property type="protein sequence ID" value="jg19438.2"/>
    <property type="gene ID" value="jg19438"/>
</dbReference>
<feature type="chain" id="PRO_5036951522" evidence="2">
    <location>
        <begin position="29"/>
        <end position="376"/>
    </location>
</feature>
<organism evidence="3 4">
    <name type="scientific">Ditylenchus dipsaci</name>
    <dbReference type="NCBI Taxonomy" id="166011"/>
    <lineage>
        <taxon>Eukaryota</taxon>
        <taxon>Metazoa</taxon>
        <taxon>Ecdysozoa</taxon>
        <taxon>Nematoda</taxon>
        <taxon>Chromadorea</taxon>
        <taxon>Rhabditida</taxon>
        <taxon>Tylenchina</taxon>
        <taxon>Tylenchomorpha</taxon>
        <taxon>Sphaerularioidea</taxon>
        <taxon>Anguinidae</taxon>
        <taxon>Anguininae</taxon>
        <taxon>Ditylenchus</taxon>
    </lineage>
</organism>
<feature type="transmembrane region" description="Helical" evidence="1">
    <location>
        <begin position="210"/>
        <end position="230"/>
    </location>
</feature>
<reference evidence="4" key="1">
    <citation type="submission" date="2022-11" db="UniProtKB">
        <authorList>
            <consortium name="WormBaseParasite"/>
        </authorList>
    </citation>
    <scope>IDENTIFICATION</scope>
</reference>
<accession>A0A915DHX1</accession>
<keyword evidence="3" id="KW-1185">Reference proteome</keyword>
<keyword evidence="1" id="KW-0812">Transmembrane</keyword>
<evidence type="ECO:0000256" key="2">
    <source>
        <dbReference type="SAM" id="SignalP"/>
    </source>
</evidence>
<keyword evidence="1" id="KW-0472">Membrane</keyword>
<feature type="transmembrane region" description="Helical" evidence="1">
    <location>
        <begin position="242"/>
        <end position="262"/>
    </location>
</feature>
<protein>
    <submittedName>
        <fullName evidence="4">Uncharacterized protein</fullName>
    </submittedName>
</protein>
<name>A0A915DHX1_9BILA</name>
<dbReference type="Proteomes" id="UP000887574">
    <property type="component" value="Unplaced"/>
</dbReference>
<feature type="signal peptide" evidence="2">
    <location>
        <begin position="1"/>
        <end position="28"/>
    </location>
</feature>
<keyword evidence="2" id="KW-0732">Signal</keyword>
<evidence type="ECO:0000256" key="1">
    <source>
        <dbReference type="SAM" id="Phobius"/>
    </source>
</evidence>
<sequence>MRLFYCLKLMQAWVAVFLLLEILSTSELCSVLLPTNTFEPKISGESCKQKINETESVGVHSFSPTIDGAIRDSEIVIPANKTRLGVFFSDVLKSWDQLWGNGNYSTVLSTSLAVSTPSPSGLTVKAEDITIVTQLPASTETTLEANDEKDVGISKKEEPIVVDSEVPSSANPPPVSLKVETGFKQCLKVSFYDFFGFGPRRSLPNKVLRLFSAPMSCIIVYLLIVFLHVIVRGDGPYGQCEIILMVVSGCSWTFVLLSMLTIDYNWNKVWESTGPFIPEVMGAVLSAKVLSLLMFLAILLETIFNEHLAKKVQLKRVINYYEVNERSSAGGDEGDQECLLSGDGWMDLRSERSYALASVVVPAEDSSSKSRSPIDV</sequence>
<keyword evidence="1" id="KW-1133">Transmembrane helix</keyword>
<feature type="transmembrane region" description="Helical" evidence="1">
    <location>
        <begin position="282"/>
        <end position="304"/>
    </location>
</feature>
<proteinExistence type="predicted"/>
<evidence type="ECO:0000313" key="4">
    <source>
        <dbReference type="WBParaSite" id="jg19438.2"/>
    </source>
</evidence>
<evidence type="ECO:0000313" key="3">
    <source>
        <dbReference type="Proteomes" id="UP000887574"/>
    </source>
</evidence>